<evidence type="ECO:0000313" key="3">
    <source>
        <dbReference type="Proteomes" id="UP000241118"/>
    </source>
</evidence>
<dbReference type="OrthoDB" id="4149784at2"/>
<accession>A0A2P8I111</accession>
<name>A0A2P8I111_SACCR</name>
<keyword evidence="3" id="KW-1185">Reference proteome</keyword>
<dbReference type="AlphaFoldDB" id="A0A2P8I111"/>
<dbReference type="RefSeq" id="WP_106619304.1">
    <property type="nucleotide sequence ID" value="NZ_PYAX01000015.1"/>
</dbReference>
<dbReference type="Proteomes" id="UP000241118">
    <property type="component" value="Unassembled WGS sequence"/>
</dbReference>
<dbReference type="EMBL" id="PYAX01000015">
    <property type="protein sequence ID" value="PSL52142.1"/>
    <property type="molecule type" value="Genomic_DNA"/>
</dbReference>
<comment type="caution">
    <text evidence="2">The sequence shown here is derived from an EMBL/GenBank/DDBJ whole genome shotgun (WGS) entry which is preliminary data.</text>
</comment>
<dbReference type="InterPro" id="IPR024983">
    <property type="entry name" value="CHAT_dom"/>
</dbReference>
<organism evidence="2 3">
    <name type="scientific">Saccharothrix carnea</name>
    <dbReference type="NCBI Taxonomy" id="1280637"/>
    <lineage>
        <taxon>Bacteria</taxon>
        <taxon>Bacillati</taxon>
        <taxon>Actinomycetota</taxon>
        <taxon>Actinomycetes</taxon>
        <taxon>Pseudonocardiales</taxon>
        <taxon>Pseudonocardiaceae</taxon>
        <taxon>Saccharothrix</taxon>
    </lineage>
</organism>
<evidence type="ECO:0000313" key="2">
    <source>
        <dbReference type="EMBL" id="PSL52142.1"/>
    </source>
</evidence>
<proteinExistence type="predicted"/>
<reference evidence="2 3" key="1">
    <citation type="submission" date="2018-03" db="EMBL/GenBank/DDBJ databases">
        <title>Genomic Encyclopedia of Type Strains, Phase III (KMG-III): the genomes of soil and plant-associated and newly described type strains.</title>
        <authorList>
            <person name="Whitman W."/>
        </authorList>
    </citation>
    <scope>NUCLEOTIDE SEQUENCE [LARGE SCALE GENOMIC DNA]</scope>
    <source>
        <strain evidence="2 3">CGMCC 4.7097</strain>
    </source>
</reference>
<feature type="domain" description="CHAT" evidence="1">
    <location>
        <begin position="537"/>
        <end position="798"/>
    </location>
</feature>
<gene>
    <name evidence="2" type="ORF">B0I31_11594</name>
</gene>
<sequence length="800" mass="87882">MDDTDEVTHAEHLVRAGLFIAGVVHAVWESRVESAEDIPESTRDVVVHFLLDHSDSGKTRLLREHPELLGPQAERLMDCAVSASYDLPGSDGALKEFFALHLEMVRSARARGPRPDVDDPVVHDAEEITASQELRARARALRDQGRLEEAQAVLAEAVRLAQSEGDADCEGGAELDQFEILADTAKFRPHGWRAPLAHAQRSATAYRRAGNRDGERDALVAVTTVLADADSEPNLLAVLDRLTELDEGYGRWWRAYTNARNSGGPDGFITGLRWCAEHADLLGERAAYYRTMCEQKLALLEWQPFTPPEEGDARTRSLLLHVDMLRHGPTEKTMALLSRIVDDVEERRRYARSSTLQRDLSGDNFLAYLAAARSAEELRSPAAALDLIELSCSRALPVQAGLYSLWRRCPPDARERTRSRVLQKHLGDYLARPTEHDRFHLAEAFELERDNQRHHEQHLVTVGHAPSTVPLPANVAQVRAMLAEDQHVVVLASTQSIYLVTPDRCEIIGSWPTAEVERLVDDALAGLSDPSFDPGDALTRLEDHVVRPVLDHTAVGSRVYLMPSGPLWRVPLGVLGTGELSATRDVSVVPSLSVLARLLLPQPPPRTVERFVGISDPDGGLAHARGEVDHAAGRFTDSFTLSGDELEYHAVMANLADADVAHLACHGIFFPEDPDFSALHIGGPATDPEVLWYGDVARHRLRARLVVLAACHAGTGSETQGFEYSGFPGAFLAAGARAVLAPLWAVPDDSTARLMTRFYSALTSPVSVTEALRQAQRSVAADPRTSHPYHWAGFQLFGVT</sequence>
<dbReference type="Pfam" id="PF12770">
    <property type="entry name" value="CHAT"/>
    <property type="match status" value="1"/>
</dbReference>
<protein>
    <submittedName>
        <fullName evidence="2">CHAT domain-containing protein</fullName>
    </submittedName>
</protein>
<dbReference type="PANTHER" id="PTHR10098:SF108">
    <property type="entry name" value="TETRATRICOPEPTIDE REPEAT PROTEIN 28"/>
    <property type="match status" value="1"/>
</dbReference>
<dbReference type="PANTHER" id="PTHR10098">
    <property type="entry name" value="RAPSYN-RELATED"/>
    <property type="match status" value="1"/>
</dbReference>
<evidence type="ECO:0000259" key="1">
    <source>
        <dbReference type="Pfam" id="PF12770"/>
    </source>
</evidence>